<accession>W6Q264</accession>
<dbReference type="InterPro" id="IPR003439">
    <property type="entry name" value="ABC_transporter-like_ATP-bd"/>
</dbReference>
<sequence length="143" mass="15186">MSPEARFAVVASTGAFDFMPAFEDAILCIVPSALFLVVSLQSLFWLARQPRKVAKSHRPIVEVAPDEKGDTLVAISGANFGWVPGKPDILNDITVGIRRFTFVVGPVGSGKSTLMRAILGEVPLQAGSIHADPGNIAFVGQEP</sequence>
<dbReference type="Gene3D" id="3.40.50.300">
    <property type="entry name" value="P-loop containing nucleotide triphosphate hydrolases"/>
    <property type="match status" value="1"/>
</dbReference>
<evidence type="ECO:0000256" key="1">
    <source>
        <dbReference type="SAM" id="Phobius"/>
    </source>
</evidence>
<dbReference type="Pfam" id="PF00005">
    <property type="entry name" value="ABC_tran"/>
    <property type="match status" value="1"/>
</dbReference>
<keyword evidence="1" id="KW-0812">Transmembrane</keyword>
<dbReference type="SUPFAM" id="SSF52540">
    <property type="entry name" value="P-loop containing nucleoside triphosphate hydrolases"/>
    <property type="match status" value="1"/>
</dbReference>
<feature type="domain" description="ABC transporter" evidence="2">
    <location>
        <begin position="99"/>
        <end position="134"/>
    </location>
</feature>
<evidence type="ECO:0000259" key="2">
    <source>
        <dbReference type="Pfam" id="PF00005"/>
    </source>
</evidence>
<dbReference type="GO" id="GO:0016887">
    <property type="term" value="F:ATP hydrolysis activity"/>
    <property type="evidence" value="ECO:0007669"/>
    <property type="project" value="InterPro"/>
</dbReference>
<gene>
    <name evidence="3" type="ORF">PROQFM164_S01g002080</name>
</gene>
<dbReference type="AlphaFoldDB" id="W6Q264"/>
<keyword evidence="1" id="KW-0472">Membrane</keyword>
<dbReference type="InterPro" id="IPR027417">
    <property type="entry name" value="P-loop_NTPase"/>
</dbReference>
<keyword evidence="1" id="KW-1133">Transmembrane helix</keyword>
<reference evidence="3" key="1">
    <citation type="journal article" date="2014" name="Nat. Commun.">
        <title>Multiple recent horizontal transfers of a large genomic region in cheese making fungi.</title>
        <authorList>
            <person name="Cheeseman K."/>
            <person name="Ropars J."/>
            <person name="Renault P."/>
            <person name="Dupont J."/>
            <person name="Gouzy J."/>
            <person name="Branca A."/>
            <person name="Abraham A.L."/>
            <person name="Ceppi M."/>
            <person name="Conseiller E."/>
            <person name="Debuchy R."/>
            <person name="Malagnac F."/>
            <person name="Goarin A."/>
            <person name="Silar P."/>
            <person name="Lacoste S."/>
            <person name="Sallet E."/>
            <person name="Bensimon A."/>
            <person name="Giraud T."/>
            <person name="Brygoo Y."/>
        </authorList>
    </citation>
    <scope>NUCLEOTIDE SEQUENCE [LARGE SCALE GENOMIC DNA]</scope>
    <source>
        <strain evidence="3">FM164</strain>
    </source>
</reference>
<proteinExistence type="predicted"/>
<feature type="transmembrane region" description="Helical" evidence="1">
    <location>
        <begin position="25"/>
        <end position="47"/>
    </location>
</feature>
<dbReference type="STRING" id="1365484.W6Q264"/>
<dbReference type="EMBL" id="HG792015">
    <property type="protein sequence ID" value="CDM28269.1"/>
    <property type="molecule type" value="Genomic_DNA"/>
</dbReference>
<organism evidence="3 4">
    <name type="scientific">Penicillium roqueforti (strain FM164)</name>
    <dbReference type="NCBI Taxonomy" id="1365484"/>
    <lineage>
        <taxon>Eukaryota</taxon>
        <taxon>Fungi</taxon>
        <taxon>Dikarya</taxon>
        <taxon>Ascomycota</taxon>
        <taxon>Pezizomycotina</taxon>
        <taxon>Eurotiomycetes</taxon>
        <taxon>Eurotiomycetidae</taxon>
        <taxon>Eurotiales</taxon>
        <taxon>Aspergillaceae</taxon>
        <taxon>Penicillium</taxon>
    </lineage>
</organism>
<dbReference type="GO" id="GO:0005524">
    <property type="term" value="F:ATP binding"/>
    <property type="evidence" value="ECO:0007669"/>
    <property type="project" value="InterPro"/>
</dbReference>
<keyword evidence="4" id="KW-1185">Reference proteome</keyword>
<dbReference type="OrthoDB" id="4367377at2759"/>
<evidence type="ECO:0000313" key="4">
    <source>
        <dbReference type="Proteomes" id="UP000030686"/>
    </source>
</evidence>
<name>W6Q264_PENRF</name>
<dbReference type="Proteomes" id="UP000030686">
    <property type="component" value="Unassembled WGS sequence"/>
</dbReference>
<evidence type="ECO:0000313" key="3">
    <source>
        <dbReference type="EMBL" id="CDM28269.1"/>
    </source>
</evidence>
<protein>
    <submittedName>
        <fullName evidence="3">Genomic scaffold, ProqFM164S01</fullName>
    </submittedName>
</protein>